<accession>A0A5M5BVP8</accession>
<dbReference type="Proteomes" id="UP000323717">
    <property type="component" value="Unassembled WGS sequence"/>
</dbReference>
<dbReference type="GO" id="GO:0016829">
    <property type="term" value="F:lyase activity"/>
    <property type="evidence" value="ECO:0007669"/>
    <property type="project" value="InterPro"/>
</dbReference>
<dbReference type="Pfam" id="PF01212">
    <property type="entry name" value="Beta_elim_lyase"/>
    <property type="match status" value="1"/>
</dbReference>
<dbReference type="PANTHER" id="PTHR48097">
    <property type="entry name" value="L-THREONINE ALDOLASE-RELATED"/>
    <property type="match status" value="1"/>
</dbReference>
<dbReference type="PANTHER" id="PTHR48097:SF5">
    <property type="entry name" value="LOW SPECIFICITY L-THREONINE ALDOLASE"/>
    <property type="match status" value="1"/>
</dbReference>
<protein>
    <submittedName>
        <fullName evidence="5">Threonine aldolase</fullName>
    </submittedName>
</protein>
<gene>
    <name evidence="5" type="ORF">F3D71_25365</name>
</gene>
<evidence type="ECO:0000313" key="5">
    <source>
        <dbReference type="EMBL" id="KAA3937996.1"/>
    </source>
</evidence>
<comment type="similarity">
    <text evidence="2">Belongs to the threonine aldolase family.</text>
</comment>
<keyword evidence="3" id="KW-0663">Pyridoxal phosphate</keyword>
<evidence type="ECO:0000313" key="6">
    <source>
        <dbReference type="Proteomes" id="UP000323717"/>
    </source>
</evidence>
<comment type="caution">
    <text evidence="5">The sequence shown here is derived from an EMBL/GenBank/DDBJ whole genome shotgun (WGS) entry which is preliminary data.</text>
</comment>
<dbReference type="InterPro" id="IPR001597">
    <property type="entry name" value="ArAA_b-elim_lyase/Thr_aldolase"/>
</dbReference>
<feature type="domain" description="Aromatic amino acid beta-eliminating lyase/threonine aldolase" evidence="4">
    <location>
        <begin position="4"/>
        <end position="188"/>
    </location>
</feature>
<dbReference type="GO" id="GO:0006520">
    <property type="term" value="P:amino acid metabolic process"/>
    <property type="evidence" value="ECO:0007669"/>
    <property type="project" value="InterPro"/>
</dbReference>
<comment type="cofactor">
    <cofactor evidence="1">
        <name>pyridoxal 5'-phosphate</name>
        <dbReference type="ChEBI" id="CHEBI:597326"/>
    </cofactor>
</comment>
<evidence type="ECO:0000256" key="3">
    <source>
        <dbReference type="ARBA" id="ARBA00022898"/>
    </source>
</evidence>
<dbReference type="InterPro" id="IPR015421">
    <property type="entry name" value="PyrdxlP-dep_Trfase_major"/>
</dbReference>
<reference evidence="5 6" key="1">
    <citation type="journal article" date="2019" name="Nat. Med.">
        <title>A library of human gut bacterial isolates paired with longitudinal multiomics data enables mechanistic microbiome research.</title>
        <authorList>
            <person name="Poyet M."/>
            <person name="Groussin M."/>
            <person name="Gibbons S.M."/>
            <person name="Avila-Pacheco J."/>
            <person name="Jiang X."/>
            <person name="Kearney S.M."/>
            <person name="Perrotta A.R."/>
            <person name="Berdy B."/>
            <person name="Zhao S."/>
            <person name="Lieberman T.D."/>
            <person name="Swanson P.K."/>
            <person name="Smith M."/>
            <person name="Roesemann S."/>
            <person name="Alexander J.E."/>
            <person name="Rich S.A."/>
            <person name="Livny J."/>
            <person name="Vlamakis H."/>
            <person name="Clish C."/>
            <person name="Bullock K."/>
            <person name="Deik A."/>
            <person name="Scott J."/>
            <person name="Pierce K.A."/>
            <person name="Xavier R.J."/>
            <person name="Alm E.J."/>
        </authorList>
    </citation>
    <scope>NUCLEOTIDE SEQUENCE [LARGE SCALE GENOMIC DNA]</scope>
    <source>
        <strain evidence="5 6">BIOML-A163</strain>
    </source>
</reference>
<evidence type="ECO:0000256" key="2">
    <source>
        <dbReference type="ARBA" id="ARBA00006966"/>
    </source>
</evidence>
<dbReference type="EMBL" id="VWLE01000568">
    <property type="protein sequence ID" value="KAA3937996.1"/>
    <property type="molecule type" value="Genomic_DNA"/>
</dbReference>
<sequence>MRSFASDNNSGVHPLVMEALNRANIDHSLGYGDDKWTEEAVAKIKETFTPNCVPLFVFNGTGSNVVALQLMTRPYHSIFCAETAHIYVDECGSPVKMTGCQIHPIATPDGKLTPELMQPYLHGFGDQHHSQPRALYISQCTELGTIYTLEELKRLTDFAHLNGMYVHMDGARIANACAALNLSLKELTVDCGGA</sequence>
<dbReference type="AlphaFoldDB" id="A0A5M5BVP8"/>
<organism evidence="5 6">
    <name type="scientific">Bacteroides ovatus</name>
    <dbReference type="NCBI Taxonomy" id="28116"/>
    <lineage>
        <taxon>Bacteria</taxon>
        <taxon>Pseudomonadati</taxon>
        <taxon>Bacteroidota</taxon>
        <taxon>Bacteroidia</taxon>
        <taxon>Bacteroidales</taxon>
        <taxon>Bacteroidaceae</taxon>
        <taxon>Bacteroides</taxon>
    </lineage>
</organism>
<evidence type="ECO:0000259" key="4">
    <source>
        <dbReference type="Pfam" id="PF01212"/>
    </source>
</evidence>
<dbReference type="InterPro" id="IPR015424">
    <property type="entry name" value="PyrdxlP-dep_Trfase"/>
</dbReference>
<dbReference type="SUPFAM" id="SSF53383">
    <property type="entry name" value="PLP-dependent transferases"/>
    <property type="match status" value="1"/>
</dbReference>
<dbReference type="Gene3D" id="3.40.640.10">
    <property type="entry name" value="Type I PLP-dependent aspartate aminotransferase-like (Major domain)"/>
    <property type="match status" value="1"/>
</dbReference>
<evidence type="ECO:0000256" key="1">
    <source>
        <dbReference type="ARBA" id="ARBA00001933"/>
    </source>
</evidence>
<proteinExistence type="inferred from homology"/>
<name>A0A5M5BVP8_BACOV</name>
<feature type="non-terminal residue" evidence="5">
    <location>
        <position position="194"/>
    </location>
</feature>